<dbReference type="OMA" id="WAKEGLW"/>
<dbReference type="HOGENOM" id="CLU_015775_0_1_1"/>
<dbReference type="InterPro" id="IPR006910">
    <property type="entry name" value="Rad21_Rec8_N"/>
</dbReference>
<dbReference type="InterPro" id="IPR039781">
    <property type="entry name" value="Rad21/Rec8-like"/>
</dbReference>
<dbReference type="STRING" id="52586.A0A0B1NZD4"/>
<feature type="domain" description="Rad21/Rec8-like protein N-terminal" evidence="4">
    <location>
        <begin position="1"/>
        <end position="99"/>
    </location>
</feature>
<dbReference type="Gene3D" id="1.10.10.580">
    <property type="entry name" value="Structural maintenance of chromosome 1. Chain E"/>
    <property type="match status" value="1"/>
</dbReference>
<comment type="subcellular location">
    <subcellularLocation>
        <location evidence="1">Nucleus</location>
    </subcellularLocation>
</comment>
<dbReference type="PANTHER" id="PTHR12585">
    <property type="entry name" value="SCC1 / RAD21 FAMILY MEMBER"/>
    <property type="match status" value="1"/>
</dbReference>
<keyword evidence="2" id="KW-0539">Nucleus</keyword>
<dbReference type="GO" id="GO:0005634">
    <property type="term" value="C:nucleus"/>
    <property type="evidence" value="ECO:0007669"/>
    <property type="project" value="UniProtKB-SubCell"/>
</dbReference>
<dbReference type="Proteomes" id="UP000030854">
    <property type="component" value="Unassembled WGS sequence"/>
</dbReference>
<dbReference type="SUPFAM" id="SSF46785">
    <property type="entry name" value="Winged helix' DNA-binding domain"/>
    <property type="match status" value="1"/>
</dbReference>
<evidence type="ECO:0000313" key="5">
    <source>
        <dbReference type="EMBL" id="KHJ30390.1"/>
    </source>
</evidence>
<comment type="caution">
    <text evidence="5">The sequence shown here is derived from an EMBL/GenBank/DDBJ whole genome shotgun (WGS) entry which is preliminary data.</text>
</comment>
<dbReference type="AlphaFoldDB" id="A0A0B1NZD4"/>
<reference evidence="5 6" key="1">
    <citation type="journal article" date="2014" name="BMC Genomics">
        <title>Adaptive genomic structural variation in the grape powdery mildew pathogen, Erysiphe necator.</title>
        <authorList>
            <person name="Jones L."/>
            <person name="Riaz S."/>
            <person name="Morales-Cruz A."/>
            <person name="Amrine K.C."/>
            <person name="McGuire B."/>
            <person name="Gubler W.D."/>
            <person name="Walker M.A."/>
            <person name="Cantu D."/>
        </authorList>
    </citation>
    <scope>NUCLEOTIDE SEQUENCE [LARGE SCALE GENOMIC DNA]</scope>
    <source>
        <strain evidence="6">c</strain>
    </source>
</reference>
<dbReference type="InterPro" id="IPR036390">
    <property type="entry name" value="WH_DNA-bd_sf"/>
</dbReference>
<dbReference type="EMBL" id="JNVN01004333">
    <property type="protein sequence ID" value="KHJ30390.1"/>
    <property type="molecule type" value="Genomic_DNA"/>
</dbReference>
<dbReference type="GO" id="GO:0003682">
    <property type="term" value="F:chromatin binding"/>
    <property type="evidence" value="ECO:0007669"/>
    <property type="project" value="TreeGrafter"/>
</dbReference>
<gene>
    <name evidence="5" type="ORF">EV44_g4861</name>
</gene>
<keyword evidence="6" id="KW-1185">Reference proteome</keyword>
<organism evidence="5 6">
    <name type="scientific">Uncinula necator</name>
    <name type="common">Grape powdery mildew</name>
    <dbReference type="NCBI Taxonomy" id="52586"/>
    <lineage>
        <taxon>Eukaryota</taxon>
        <taxon>Fungi</taxon>
        <taxon>Dikarya</taxon>
        <taxon>Ascomycota</taxon>
        <taxon>Pezizomycotina</taxon>
        <taxon>Leotiomycetes</taxon>
        <taxon>Erysiphales</taxon>
        <taxon>Erysiphaceae</taxon>
        <taxon>Erysiphe</taxon>
    </lineage>
</organism>
<evidence type="ECO:0000256" key="3">
    <source>
        <dbReference type="SAM" id="MobiDB-lite"/>
    </source>
</evidence>
<dbReference type="Pfam" id="PF04825">
    <property type="entry name" value="Rad21_Rec8_N"/>
    <property type="match status" value="1"/>
</dbReference>
<feature type="compositionally biased region" description="Basic and acidic residues" evidence="3">
    <location>
        <begin position="432"/>
        <end position="442"/>
    </location>
</feature>
<evidence type="ECO:0000256" key="2">
    <source>
        <dbReference type="ARBA" id="ARBA00023242"/>
    </source>
</evidence>
<dbReference type="GO" id="GO:1990414">
    <property type="term" value="P:replication-born double-strand break repair via sister chromatid exchange"/>
    <property type="evidence" value="ECO:0007669"/>
    <property type="project" value="TreeGrafter"/>
</dbReference>
<dbReference type="GO" id="GO:0030892">
    <property type="term" value="C:mitotic cohesin complex"/>
    <property type="evidence" value="ECO:0007669"/>
    <property type="project" value="TreeGrafter"/>
</dbReference>
<dbReference type="PANTHER" id="PTHR12585:SF69">
    <property type="entry name" value="FI11703P"/>
    <property type="match status" value="1"/>
</dbReference>
<feature type="region of interest" description="Disordered" evidence="3">
    <location>
        <begin position="432"/>
        <end position="465"/>
    </location>
</feature>
<protein>
    <submittedName>
        <fullName evidence="5">Putative double-strand-break repair protein rad21</fullName>
    </submittedName>
</protein>
<sequence length="628" mass="70259">MFYSESLLSKTGPLARVWLSANIERKLSKNHVLQTNVKDSVDAIVTPNQAPLALRLTGQLLLGVARIYRRKAIYLLDDCNEALIKIKMAFRTSGNNDMTEGLHIPSRDALMLPDVLTEGDDLEIPLLPDASFLLSQTDDDPNTRKKRAGSRDINLHEDFSSQFMQSSIEITEEILEPMDELDLGLDLGFDLDSSSKNDHSIEIGRNISVARDIEDDLMSKMDIQVPAKGTLELSDRDASLKIEFGNDNTQIIDEVIRVEDTDLDVEMYKGDQPDLTLSSVPLLQPERISESPLSDLDETVTAAEVIHEQSLPEPTQIDPEGLEKQIQETFIRKPAQRAKSHRKLHPDSTIELSTAQIKSQQNNRDKILQPRTFVPRDQGLLALLQMQKRGEFISNVIRGGLSEKWAPELREIFSLNAIQNLKRKQLHDTDILEKDVEDEQRHSPRPRLQLPSEDIEQTSASDSANVDNLFREEINSDPMPQDQTIIELASDREVQISGYDDDQEVATSLEQAHSPTEIHTSTQPLADPKYISIGAKNAVNLLREHFDSEDKSVKSVLFEELLPFSSVTRADATKFFFEILVLGTKNAVKAEQSQSVLGGSITISPKDGLWNASAEKEAGGEQDEASKI</sequence>
<dbReference type="GO" id="GO:0007064">
    <property type="term" value="P:mitotic sister chromatid cohesion"/>
    <property type="evidence" value="ECO:0007669"/>
    <property type="project" value="TreeGrafter"/>
</dbReference>
<evidence type="ECO:0000256" key="1">
    <source>
        <dbReference type="ARBA" id="ARBA00004123"/>
    </source>
</evidence>
<accession>A0A0B1NZD4</accession>
<evidence type="ECO:0000259" key="4">
    <source>
        <dbReference type="Pfam" id="PF04825"/>
    </source>
</evidence>
<name>A0A0B1NZD4_UNCNE</name>
<evidence type="ECO:0000313" key="6">
    <source>
        <dbReference type="Proteomes" id="UP000030854"/>
    </source>
</evidence>
<dbReference type="InterPro" id="IPR023093">
    <property type="entry name" value="ScpA-like_C"/>
</dbReference>
<proteinExistence type="predicted"/>